<dbReference type="InterPro" id="IPR000182">
    <property type="entry name" value="GNAT_dom"/>
</dbReference>
<dbReference type="PROSITE" id="PS51186">
    <property type="entry name" value="GNAT"/>
    <property type="match status" value="2"/>
</dbReference>
<evidence type="ECO:0000256" key="2">
    <source>
        <dbReference type="ARBA" id="ARBA00023315"/>
    </source>
</evidence>
<evidence type="ECO:0000313" key="5">
    <source>
        <dbReference type="Proteomes" id="UP001164965"/>
    </source>
</evidence>
<evidence type="ECO:0000313" key="4">
    <source>
        <dbReference type="EMBL" id="UZJ26111.1"/>
    </source>
</evidence>
<evidence type="ECO:0000259" key="3">
    <source>
        <dbReference type="PROSITE" id="PS51186"/>
    </source>
</evidence>
<organism evidence="4 5">
    <name type="scientific">Rhodococcus antarcticus</name>
    <dbReference type="NCBI Taxonomy" id="2987751"/>
    <lineage>
        <taxon>Bacteria</taxon>
        <taxon>Bacillati</taxon>
        <taxon>Actinomycetota</taxon>
        <taxon>Actinomycetes</taxon>
        <taxon>Mycobacteriales</taxon>
        <taxon>Nocardiaceae</taxon>
        <taxon>Rhodococcus</taxon>
    </lineage>
</organism>
<dbReference type="InterPro" id="IPR016181">
    <property type="entry name" value="Acyl_CoA_acyltransferase"/>
</dbReference>
<dbReference type="CDD" id="cd04301">
    <property type="entry name" value="NAT_SF"/>
    <property type="match status" value="2"/>
</dbReference>
<dbReference type="PANTHER" id="PTHR43877">
    <property type="entry name" value="AMINOALKYLPHOSPHONATE N-ACETYLTRANSFERASE-RELATED-RELATED"/>
    <property type="match status" value="1"/>
</dbReference>
<keyword evidence="2" id="KW-0012">Acyltransferase</keyword>
<reference evidence="4" key="1">
    <citation type="submission" date="2022-10" db="EMBL/GenBank/DDBJ databases">
        <title>Rhodococcus sp.75.</title>
        <authorList>
            <person name="Sun M."/>
        </authorList>
    </citation>
    <scope>NUCLEOTIDE SEQUENCE</scope>
    <source>
        <strain evidence="4">75</strain>
    </source>
</reference>
<dbReference type="Gene3D" id="3.40.630.30">
    <property type="match status" value="1"/>
</dbReference>
<feature type="domain" description="N-acetyltransferase" evidence="3">
    <location>
        <begin position="150"/>
        <end position="281"/>
    </location>
</feature>
<keyword evidence="5" id="KW-1185">Reference proteome</keyword>
<protein>
    <submittedName>
        <fullName evidence="4">GNAT family N-acetyltransferase</fullName>
    </submittedName>
</protein>
<dbReference type="Pfam" id="PF00583">
    <property type="entry name" value="Acetyltransf_1"/>
    <property type="match status" value="2"/>
</dbReference>
<name>A0ABY6P4C4_9NOCA</name>
<feature type="domain" description="N-acetyltransferase" evidence="3">
    <location>
        <begin position="3"/>
        <end position="142"/>
    </location>
</feature>
<sequence>MLERSRGLSATDLTALAELERSALAADGGRLKLEWATLRSRPGARVEDLLWWEDGRLTGFLGLYRFGSAPLELAGVVEPTARRRGVGRTLLDAAAELGRERGLHRALLVVPAGSEPGRSFALARGGVPEHSEHALVLDAPPDAGPQDARTSVRRAGPDDAAAVGRLLEAAFGDPPRDLTEQLAEAQERTLLVAVDGAAVGTVRLSLEGGTGGVHGFAVDPAWQGRGIGRDVLRRVSTQLFAEGATRVGLEVAVDNEGPLGLYTSLGFTRVAGEDYYDVPLG</sequence>
<dbReference type="EMBL" id="CP110615">
    <property type="protein sequence ID" value="UZJ26111.1"/>
    <property type="molecule type" value="Genomic_DNA"/>
</dbReference>
<gene>
    <name evidence="4" type="ORF">RHODO2019_06765</name>
</gene>
<evidence type="ECO:0000256" key="1">
    <source>
        <dbReference type="ARBA" id="ARBA00022679"/>
    </source>
</evidence>
<accession>A0ABY6P4C4</accession>
<dbReference type="Proteomes" id="UP001164965">
    <property type="component" value="Chromosome"/>
</dbReference>
<proteinExistence type="predicted"/>
<dbReference type="RefSeq" id="WP_265384215.1">
    <property type="nucleotide sequence ID" value="NZ_CP110615.1"/>
</dbReference>
<dbReference type="SUPFAM" id="SSF55729">
    <property type="entry name" value="Acyl-CoA N-acyltransferases (Nat)"/>
    <property type="match status" value="2"/>
</dbReference>
<keyword evidence="1" id="KW-0808">Transferase</keyword>
<dbReference type="InterPro" id="IPR050832">
    <property type="entry name" value="Bact_Acetyltransf"/>
</dbReference>